<dbReference type="PANTHER" id="PTHR43334:SF1">
    <property type="entry name" value="3-HYDROXYPROPIONATE--COA LIGASE [ADP-FORMING]"/>
    <property type="match status" value="1"/>
</dbReference>
<comment type="caution">
    <text evidence="4">The sequence shown here is derived from an EMBL/GenBank/DDBJ whole genome shotgun (WGS) entry which is preliminary data.</text>
</comment>
<evidence type="ECO:0000313" key="4">
    <source>
        <dbReference type="EMBL" id="GAG29112.1"/>
    </source>
</evidence>
<gene>
    <name evidence="4" type="ORF">S01H1_67978</name>
</gene>
<evidence type="ECO:0000256" key="2">
    <source>
        <dbReference type="ARBA" id="ARBA00022741"/>
    </source>
</evidence>
<dbReference type="EMBL" id="BARS01045051">
    <property type="protein sequence ID" value="GAG29112.1"/>
    <property type="molecule type" value="Genomic_DNA"/>
</dbReference>
<keyword evidence="2" id="KW-0547">Nucleotide-binding</keyword>
<evidence type="ECO:0008006" key="5">
    <source>
        <dbReference type="Google" id="ProtNLM"/>
    </source>
</evidence>
<sequence>MDAVKSLLHLPPMKGNRVAVITPTGAGGIMVSDALERYGLKMASLSETTIKQIADLSPEWMPLANPLDIWPAAMKHKLKDVYAIALKAVLDDHNVDGVLCISIAPEITESAFLDVSEIINGVVSKLPDKPVVAWLYGPNQKEINEKLERKERVGAYQTIERAVWSLSLLRERQQFLEKTKTH</sequence>
<keyword evidence="3" id="KW-0067">ATP-binding</keyword>
<evidence type="ECO:0000256" key="3">
    <source>
        <dbReference type="ARBA" id="ARBA00022840"/>
    </source>
</evidence>
<name>X0X111_9ZZZZ</name>
<dbReference type="SUPFAM" id="SSF52210">
    <property type="entry name" value="Succinyl-CoA synthetase domains"/>
    <property type="match status" value="1"/>
</dbReference>
<dbReference type="GO" id="GO:0016874">
    <property type="term" value="F:ligase activity"/>
    <property type="evidence" value="ECO:0007669"/>
    <property type="project" value="UniProtKB-KW"/>
</dbReference>
<keyword evidence="1" id="KW-0436">Ligase</keyword>
<dbReference type="InterPro" id="IPR051538">
    <property type="entry name" value="Acyl-CoA_Synth/Transferase"/>
</dbReference>
<evidence type="ECO:0000256" key="1">
    <source>
        <dbReference type="ARBA" id="ARBA00022598"/>
    </source>
</evidence>
<proteinExistence type="predicted"/>
<dbReference type="GO" id="GO:0005524">
    <property type="term" value="F:ATP binding"/>
    <property type="evidence" value="ECO:0007669"/>
    <property type="project" value="UniProtKB-KW"/>
</dbReference>
<protein>
    <recommendedName>
        <fullName evidence="5">Ligase-CoA domain-containing protein</fullName>
    </recommendedName>
</protein>
<dbReference type="PANTHER" id="PTHR43334">
    <property type="entry name" value="ACETATE--COA LIGASE [ADP-FORMING]"/>
    <property type="match status" value="1"/>
</dbReference>
<organism evidence="4">
    <name type="scientific">marine sediment metagenome</name>
    <dbReference type="NCBI Taxonomy" id="412755"/>
    <lineage>
        <taxon>unclassified sequences</taxon>
        <taxon>metagenomes</taxon>
        <taxon>ecological metagenomes</taxon>
    </lineage>
</organism>
<dbReference type="Gene3D" id="3.40.50.261">
    <property type="entry name" value="Succinyl-CoA synthetase domains"/>
    <property type="match status" value="1"/>
</dbReference>
<dbReference type="InterPro" id="IPR016102">
    <property type="entry name" value="Succinyl-CoA_synth-like"/>
</dbReference>
<reference evidence="4" key="1">
    <citation type="journal article" date="2014" name="Front. Microbiol.">
        <title>High frequency of phylogenetically diverse reductive dehalogenase-homologous genes in deep subseafloor sedimentary metagenomes.</title>
        <authorList>
            <person name="Kawai M."/>
            <person name="Futagami T."/>
            <person name="Toyoda A."/>
            <person name="Takaki Y."/>
            <person name="Nishi S."/>
            <person name="Hori S."/>
            <person name="Arai W."/>
            <person name="Tsubouchi T."/>
            <person name="Morono Y."/>
            <person name="Uchiyama I."/>
            <person name="Ito T."/>
            <person name="Fujiyama A."/>
            <person name="Inagaki F."/>
            <person name="Takami H."/>
        </authorList>
    </citation>
    <scope>NUCLEOTIDE SEQUENCE</scope>
    <source>
        <strain evidence="4">Expedition CK06-06</strain>
    </source>
</reference>
<dbReference type="AlphaFoldDB" id="X0X111"/>
<accession>X0X111</accession>